<protein>
    <recommendedName>
        <fullName evidence="4">Sulfotransferase domain-containing protein</fullName>
    </recommendedName>
</protein>
<evidence type="ECO:0000313" key="3">
    <source>
        <dbReference type="Proteomes" id="UP001224775"/>
    </source>
</evidence>
<dbReference type="Gene3D" id="3.40.50.300">
    <property type="entry name" value="P-loop containing nucleotide triphosphate hydrolases"/>
    <property type="match status" value="1"/>
</dbReference>
<dbReference type="SUPFAM" id="SSF52540">
    <property type="entry name" value="P-loop containing nucleoside triphosphate hydrolases"/>
    <property type="match status" value="1"/>
</dbReference>
<evidence type="ECO:0008006" key="4">
    <source>
        <dbReference type="Google" id="ProtNLM"/>
    </source>
</evidence>
<feature type="compositionally biased region" description="Acidic residues" evidence="1">
    <location>
        <begin position="46"/>
        <end position="55"/>
    </location>
</feature>
<reference evidence="2" key="1">
    <citation type="submission" date="2023-06" db="EMBL/GenBank/DDBJ databases">
        <title>Survivors Of The Sea: Transcriptome response of Skeletonema marinoi to long-term dormancy.</title>
        <authorList>
            <person name="Pinder M.I.M."/>
            <person name="Kourtchenko O."/>
            <person name="Robertson E.K."/>
            <person name="Larsson T."/>
            <person name="Maumus F."/>
            <person name="Osuna-Cruz C.M."/>
            <person name="Vancaester E."/>
            <person name="Stenow R."/>
            <person name="Vandepoele K."/>
            <person name="Ploug H."/>
            <person name="Bruchert V."/>
            <person name="Godhe A."/>
            <person name="Topel M."/>
        </authorList>
    </citation>
    <scope>NUCLEOTIDE SEQUENCE</scope>
    <source>
        <strain evidence="2">R05AC</strain>
    </source>
</reference>
<evidence type="ECO:0000256" key="1">
    <source>
        <dbReference type="SAM" id="MobiDB-lite"/>
    </source>
</evidence>
<evidence type="ECO:0000313" key="2">
    <source>
        <dbReference type="EMBL" id="KAK1747666.1"/>
    </source>
</evidence>
<dbReference type="EMBL" id="JATAAI010000002">
    <property type="protein sequence ID" value="KAK1747666.1"/>
    <property type="molecule type" value="Genomic_DNA"/>
</dbReference>
<dbReference type="AlphaFoldDB" id="A0AAD8YJD3"/>
<dbReference type="InterPro" id="IPR027417">
    <property type="entry name" value="P-loop_NTPase"/>
</dbReference>
<keyword evidence="3" id="KW-1185">Reference proteome</keyword>
<feature type="compositionally biased region" description="Polar residues" evidence="1">
    <location>
        <begin position="56"/>
        <end position="67"/>
    </location>
</feature>
<dbReference type="Proteomes" id="UP001224775">
    <property type="component" value="Unassembled WGS sequence"/>
</dbReference>
<sequence length="103" mass="11681">MSDNAVDAMDDVTSFLGLPEFDFQNTTSVGRYNVGGHRGYDTVTTVDEESDETDEPITTQESKSSPPDLTAISDELMTELLEFYRPYNERLFELIGKRCAWKE</sequence>
<comment type="caution">
    <text evidence="2">The sequence shown here is derived from an EMBL/GenBank/DDBJ whole genome shotgun (WGS) entry which is preliminary data.</text>
</comment>
<gene>
    <name evidence="2" type="ORF">QTG54_001629</name>
</gene>
<organism evidence="2 3">
    <name type="scientific">Skeletonema marinoi</name>
    <dbReference type="NCBI Taxonomy" id="267567"/>
    <lineage>
        <taxon>Eukaryota</taxon>
        <taxon>Sar</taxon>
        <taxon>Stramenopiles</taxon>
        <taxon>Ochrophyta</taxon>
        <taxon>Bacillariophyta</taxon>
        <taxon>Coscinodiscophyceae</taxon>
        <taxon>Thalassiosirophycidae</taxon>
        <taxon>Thalassiosirales</taxon>
        <taxon>Skeletonemataceae</taxon>
        <taxon>Skeletonema</taxon>
        <taxon>Skeletonema marinoi-dohrnii complex</taxon>
    </lineage>
</organism>
<name>A0AAD8YJD3_9STRA</name>
<accession>A0AAD8YJD3</accession>
<feature type="region of interest" description="Disordered" evidence="1">
    <location>
        <begin position="37"/>
        <end position="69"/>
    </location>
</feature>
<proteinExistence type="predicted"/>